<dbReference type="Pfam" id="PF02872">
    <property type="entry name" value="5_nucleotid_C"/>
    <property type="match status" value="2"/>
</dbReference>
<dbReference type="PANTHER" id="PTHR11575">
    <property type="entry name" value="5'-NUCLEOTIDASE-RELATED"/>
    <property type="match status" value="1"/>
</dbReference>
<dbReference type="EMBL" id="JBBMFF010000166">
    <property type="protein sequence ID" value="MEQ2510553.1"/>
    <property type="molecule type" value="Genomic_DNA"/>
</dbReference>
<reference evidence="5 6" key="1">
    <citation type="submission" date="2024-03" db="EMBL/GenBank/DDBJ databases">
        <title>Human intestinal bacterial collection.</title>
        <authorList>
            <person name="Pauvert C."/>
            <person name="Hitch T.C.A."/>
            <person name="Clavel T."/>
        </authorList>
    </citation>
    <scope>NUCLEOTIDE SEQUENCE [LARGE SCALE GENOMIC DNA]</scope>
    <source>
        <strain evidence="5 6">CLA-AA-H192</strain>
    </source>
</reference>
<dbReference type="InterPro" id="IPR036907">
    <property type="entry name" value="5'-Nucleotdase_C_sf"/>
</dbReference>
<dbReference type="PRINTS" id="PR01607">
    <property type="entry name" value="APYRASEFAMLY"/>
</dbReference>
<feature type="domain" description="SLH" evidence="4">
    <location>
        <begin position="1191"/>
        <end position="1249"/>
    </location>
</feature>
<dbReference type="InterPro" id="IPR004843">
    <property type="entry name" value="Calcineurin-like_PHP"/>
</dbReference>
<proteinExistence type="predicted"/>
<evidence type="ECO:0000259" key="4">
    <source>
        <dbReference type="PROSITE" id="PS51272"/>
    </source>
</evidence>
<dbReference type="InterPro" id="IPR006146">
    <property type="entry name" value="5'-Nucleotdase_CS"/>
</dbReference>
<dbReference type="Pfam" id="PF00395">
    <property type="entry name" value="SLH"/>
    <property type="match status" value="3"/>
</dbReference>
<dbReference type="PROSITE" id="PS00786">
    <property type="entry name" value="5_NUCLEOTIDASE_2"/>
    <property type="match status" value="2"/>
</dbReference>
<dbReference type="SUPFAM" id="SSF56300">
    <property type="entry name" value="Metallo-dependent phosphatases"/>
    <property type="match status" value="2"/>
</dbReference>
<dbReference type="Gene3D" id="3.60.21.10">
    <property type="match status" value="2"/>
</dbReference>
<evidence type="ECO:0000313" key="5">
    <source>
        <dbReference type="EMBL" id="MEQ2510553.1"/>
    </source>
</evidence>
<dbReference type="InterPro" id="IPR001119">
    <property type="entry name" value="SLH_dom"/>
</dbReference>
<gene>
    <name evidence="5" type="ORF">WMO66_04695</name>
</gene>
<dbReference type="Pfam" id="PF00149">
    <property type="entry name" value="Metallophos"/>
    <property type="match status" value="2"/>
</dbReference>
<dbReference type="InterPro" id="IPR008334">
    <property type="entry name" value="5'-Nucleotdase_C"/>
</dbReference>
<accession>A0ABV1G546</accession>
<name>A0ABV1G546_9FIRM</name>
<sequence>MKHIAKRLLSLLLVVCLVLSVAVIPAGAAETKLTSVYASYAAEGHTNAPVADDVFEAKSDSITVSILTTTDMHGRAYDWNSYTNSALSNNFLQAAKLVAERRADVDDSILIDVGDILQGSALSSYNILQEGGENSPMATALRYIGYDAFVLGNHEFNYAPQIQWNYYNLLTSTDKAVAGQPVDVICSNVVETETNESVFSPYKTFTYKFEDGTTFTIGLLGFENMNNANWDVASHYEGCTFGHPDNTEKSYVYEWENYYGKEMQEKCDYIIVAMHSGEGNPDIYNQENQGGYFATHTTGVDMLLTGHNHQRSAVTLQNKNGENVLVMNGGGSTLGETVLTLTKGADGKVTVTAAESTMHPLNSALGKDENGRDIRVPSPDFKSGDPNYDGLKDLITPLFERSDAFVNKKIGTVSGTWDTISNYYLTQSDSYDLVHKAQIWAACTDNNIDPTKEHVISMTTPVAKRGWSVSSLLADGATSGDISLRDCYSLYQYDNNTLYMIRMTGAQLKSWMQHTAQNYRVKDDGQLGGGGFGCDTFYGVNYDVYVGNPDNQRVQNITYADGTAVKDDDTIYACLSSYRLSATKDSDAYGWFASTGITSSSDEVLWDATISERFNNVGGSVPLIIGEYIKEMTAEGKDITPGRETKWAVHAEANPVKTIEVFETTDVHGYLVDTSSGNESTFQYRMAYIANAVNEARANAENDAVLLLDGGDIYQGTPVSNLTYGNALRAAFDAMGYDAVSLGNHEFDWDVKAYAADENGTMPAYEIGEFKGDSNIPVLAYNLYDAGTTNRASFVKDYVIVDKAGVKVALVGYIPDYSMDIMTAKIAPYDIDPSIEKLNAKIESIVAAENPDVVVVVAHASPRGLANSVNSELVDLVVGGHSHSVSYGVADNGVAYIQGNCQAKGYANAKIQFNTETKEVTVVNPSYVNTTGRDNTQNLYDTEGNTKLDPTVLAISHASWDAVKGDMSEVLGVADQSITRRAPIGNSSSTIAGNWLTGLMLEATKELNTVVAFTNSGGIRCDLLANEGETTRTVTVGDIYAITPFGNRLYTYDLTGAELAATVENSFRNSNYGDQFSGMVVKYTAEPDGKDENGRPVRGARTVVSIVLDDGTVVDIKDNTKTYRVAVNEYCATLPGSVFENKTPVQNVNEAPVDNISAIEALRAIGKANNGKLPLDLTERCVKVELVEEDPCEQYTDLDANAWYAESVHFALVNGLFVGFGDGTFRPEAALSRAMVATVLYRQAGSPAVTGTSTFPDLKDDWYADAVAWAQEAKVVIGDDKGLFRPDDDVTREEMVTMLYRFAASQNMDTTTTGDLSNFTDASSVQSYATEPMTWAVGNGIILGMGNNELAPRESATRAQFAAITARLAALK</sequence>
<evidence type="ECO:0000256" key="1">
    <source>
        <dbReference type="ARBA" id="ARBA00022729"/>
    </source>
</evidence>
<keyword evidence="2" id="KW-0677">Repeat</keyword>
<feature type="chain" id="PRO_5045295286" evidence="3">
    <location>
        <begin position="29"/>
        <end position="1372"/>
    </location>
</feature>
<evidence type="ECO:0000256" key="2">
    <source>
        <dbReference type="ARBA" id="ARBA00022737"/>
    </source>
</evidence>
<protein>
    <submittedName>
        <fullName evidence="5">5'-nucleotidase C-terminal domain-containing protein</fullName>
    </submittedName>
</protein>
<feature type="domain" description="SLH" evidence="4">
    <location>
        <begin position="1316"/>
        <end position="1372"/>
    </location>
</feature>
<keyword evidence="6" id="KW-1185">Reference proteome</keyword>
<organism evidence="5 6">
    <name type="scientific">Faecousia intestinalis</name>
    <dbReference type="NCBI Taxonomy" id="3133167"/>
    <lineage>
        <taxon>Bacteria</taxon>
        <taxon>Bacillati</taxon>
        <taxon>Bacillota</taxon>
        <taxon>Clostridia</taxon>
        <taxon>Eubacteriales</taxon>
        <taxon>Oscillospiraceae</taxon>
        <taxon>Faecousia</taxon>
    </lineage>
</organism>
<feature type="signal peptide" evidence="3">
    <location>
        <begin position="1"/>
        <end position="28"/>
    </location>
</feature>
<dbReference type="Gene3D" id="3.90.780.10">
    <property type="entry name" value="5'-Nucleotidase, C-terminal domain"/>
    <property type="match status" value="2"/>
</dbReference>
<comment type="caution">
    <text evidence="5">The sequence shown here is derived from an EMBL/GenBank/DDBJ whole genome shotgun (WGS) entry which is preliminary data.</text>
</comment>
<dbReference type="InterPro" id="IPR006179">
    <property type="entry name" value="5_nucleotidase/apyrase"/>
</dbReference>
<feature type="domain" description="SLH" evidence="4">
    <location>
        <begin position="1250"/>
        <end position="1313"/>
    </location>
</feature>
<dbReference type="PANTHER" id="PTHR11575:SF24">
    <property type="entry name" value="5'-NUCLEOTIDASE"/>
    <property type="match status" value="1"/>
</dbReference>
<dbReference type="InterPro" id="IPR029052">
    <property type="entry name" value="Metallo-depent_PP-like"/>
</dbReference>
<dbReference type="PROSITE" id="PS51272">
    <property type="entry name" value="SLH"/>
    <property type="match status" value="3"/>
</dbReference>
<dbReference type="SUPFAM" id="SSF55816">
    <property type="entry name" value="5'-nucleotidase (syn. UDP-sugar hydrolase), C-terminal domain"/>
    <property type="match status" value="2"/>
</dbReference>
<dbReference type="Proteomes" id="UP001491552">
    <property type="component" value="Unassembled WGS sequence"/>
</dbReference>
<evidence type="ECO:0000313" key="6">
    <source>
        <dbReference type="Proteomes" id="UP001491552"/>
    </source>
</evidence>
<evidence type="ECO:0000256" key="3">
    <source>
        <dbReference type="SAM" id="SignalP"/>
    </source>
</evidence>
<keyword evidence="1 3" id="KW-0732">Signal</keyword>
<dbReference type="RefSeq" id="WP_349135230.1">
    <property type="nucleotide sequence ID" value="NZ_JBBMFF010000166.1"/>
</dbReference>